<protein>
    <recommendedName>
        <fullName evidence="1">DnaJ homologue subfamily C member 28 conserved domain-containing protein</fullName>
    </recommendedName>
</protein>
<dbReference type="Proteomes" id="UP000660339">
    <property type="component" value="Unassembled WGS sequence"/>
</dbReference>
<accession>A0A8J3LQZ1</accession>
<sequence length="128" mass="14273">MGHWYESSIDRQIREAAERGEFDDLPGAGKPLPGAGEVLPDDWWLRDLVQRENLSAAIPATLLLRRDLEDLPEAVAKKTSEQAVRAYVAELNVRVVRAHRGELAGPAIALALVDADDAVRQWRARRAR</sequence>
<evidence type="ECO:0000313" key="3">
    <source>
        <dbReference type="Proteomes" id="UP000660339"/>
    </source>
</evidence>
<evidence type="ECO:0000313" key="2">
    <source>
        <dbReference type="EMBL" id="GIG19225.1"/>
    </source>
</evidence>
<gene>
    <name evidence="2" type="ORF">Cme02nite_75570</name>
</gene>
<reference evidence="2" key="1">
    <citation type="submission" date="2021-01" db="EMBL/GenBank/DDBJ databases">
        <title>Whole genome shotgun sequence of Catellatospora methionotrophica NBRC 14553.</title>
        <authorList>
            <person name="Komaki H."/>
            <person name="Tamura T."/>
        </authorList>
    </citation>
    <scope>NUCLEOTIDE SEQUENCE</scope>
    <source>
        <strain evidence="2">NBRC 14553</strain>
    </source>
</reference>
<dbReference type="InterPro" id="IPR018961">
    <property type="entry name" value="DnaJ_homolog_subfam-C_membr-28"/>
</dbReference>
<dbReference type="Pfam" id="PF09350">
    <property type="entry name" value="DJC28_CD"/>
    <property type="match status" value="1"/>
</dbReference>
<dbReference type="RefSeq" id="WP_166384424.1">
    <property type="nucleotide sequence ID" value="NZ_BAAATT010000025.1"/>
</dbReference>
<organism evidence="2 3">
    <name type="scientific">Catellatospora methionotrophica</name>
    <dbReference type="NCBI Taxonomy" id="121620"/>
    <lineage>
        <taxon>Bacteria</taxon>
        <taxon>Bacillati</taxon>
        <taxon>Actinomycetota</taxon>
        <taxon>Actinomycetes</taxon>
        <taxon>Micromonosporales</taxon>
        <taxon>Micromonosporaceae</taxon>
        <taxon>Catellatospora</taxon>
    </lineage>
</organism>
<evidence type="ECO:0000259" key="1">
    <source>
        <dbReference type="Pfam" id="PF09350"/>
    </source>
</evidence>
<keyword evidence="3" id="KW-1185">Reference proteome</keyword>
<name>A0A8J3LQZ1_9ACTN</name>
<comment type="caution">
    <text evidence="2">The sequence shown here is derived from an EMBL/GenBank/DDBJ whole genome shotgun (WGS) entry which is preliminary data.</text>
</comment>
<proteinExistence type="predicted"/>
<dbReference type="EMBL" id="BONJ01000050">
    <property type="protein sequence ID" value="GIG19225.1"/>
    <property type="molecule type" value="Genomic_DNA"/>
</dbReference>
<dbReference type="AlphaFoldDB" id="A0A8J3LQZ1"/>
<feature type="domain" description="DnaJ homologue subfamily C member 28 conserved" evidence="1">
    <location>
        <begin position="9"/>
        <end position="75"/>
    </location>
</feature>